<keyword evidence="2" id="KW-0378">Hydrolase</keyword>
<dbReference type="SUPFAM" id="SSF47807">
    <property type="entry name" value="5' to 3' exonuclease, C-terminal subdomain"/>
    <property type="match status" value="1"/>
</dbReference>
<reference evidence="8" key="1">
    <citation type="journal article" date="2014" name="Int. J. Syst. Evol. Microbiol.">
        <title>Complete genome sequence of Corynebacterium casei LMG S-19264T (=DSM 44701T), isolated from a smear-ripened cheese.</title>
        <authorList>
            <consortium name="US DOE Joint Genome Institute (JGI-PGF)"/>
            <person name="Walter F."/>
            <person name="Albersmeier A."/>
            <person name="Kalinowski J."/>
            <person name="Ruckert C."/>
        </authorList>
    </citation>
    <scope>NUCLEOTIDE SEQUENCE</scope>
    <source>
        <strain evidence="8">CGMCC 1.12785</strain>
    </source>
</reference>
<evidence type="ECO:0000256" key="3">
    <source>
        <dbReference type="ARBA" id="ARBA00022839"/>
    </source>
</evidence>
<dbReference type="Pfam" id="PF01367">
    <property type="entry name" value="5_3_exonuc"/>
    <property type="match status" value="1"/>
</dbReference>
<dbReference type="Gene3D" id="1.10.150.20">
    <property type="entry name" value="5' to 3' exonuclease, C-terminal subdomain"/>
    <property type="match status" value="1"/>
</dbReference>
<dbReference type="InterPro" id="IPR020045">
    <property type="entry name" value="DNA_polI_H3TH"/>
</dbReference>
<keyword evidence="4" id="KW-0238">DNA-binding</keyword>
<protein>
    <recommendedName>
        <fullName evidence="6">5'-3' exonuclease</fullName>
    </recommendedName>
</protein>
<dbReference type="GO" id="GO:0017108">
    <property type="term" value="F:5'-flap endonuclease activity"/>
    <property type="evidence" value="ECO:0007669"/>
    <property type="project" value="InterPro"/>
</dbReference>
<comment type="caution">
    <text evidence="8">The sequence shown here is derived from an EMBL/GenBank/DDBJ whole genome shotgun (WGS) entry which is preliminary data.</text>
</comment>
<dbReference type="GO" id="GO:0008409">
    <property type="term" value="F:5'-3' exonuclease activity"/>
    <property type="evidence" value="ECO:0007669"/>
    <property type="project" value="InterPro"/>
</dbReference>
<gene>
    <name evidence="8" type="ORF">GCM10011333_27180</name>
</gene>
<evidence type="ECO:0000256" key="2">
    <source>
        <dbReference type="ARBA" id="ARBA00022801"/>
    </source>
</evidence>
<evidence type="ECO:0000256" key="6">
    <source>
        <dbReference type="ARBA" id="ARBA00050026"/>
    </source>
</evidence>
<dbReference type="InterPro" id="IPR038969">
    <property type="entry name" value="FEN"/>
</dbReference>
<dbReference type="InterPro" id="IPR036279">
    <property type="entry name" value="5-3_exonuclease_C_sf"/>
</dbReference>
<dbReference type="PANTHER" id="PTHR42646:SF2">
    <property type="entry name" value="5'-3' EXONUCLEASE FAMILY PROTEIN"/>
    <property type="match status" value="1"/>
</dbReference>
<dbReference type="InterPro" id="IPR002421">
    <property type="entry name" value="5-3_exonuclease"/>
</dbReference>
<dbReference type="AlphaFoldDB" id="A0A8J2U080"/>
<sequence>MNGPLLALDTPALYYRAFYALPSSLRSPSGAPIGAVRGLLDMLAGIIGRSDSARVVAAFDADWRPAFRTGILPEYKAARVRQDRSDGAETPDDLEPQVPLLRRALTLAGIPLLEQVGHEADDVLGTLAAEARQAERELIVVTGDRDLFALVGGAVRVLYPGKQIAAARLVDDAVLAAEYGVPGGPAYREAAALRGDSSDGLSGVPGIGEKTAAQLIAAHGDLESVLAAAARAARGESVPGLTPRRAALLTEHADLARRTLQVMTTVDDLPLGFDLATPLPAARDRQGLLAFAEQHGFGSAATRLLAAQDDALAATAGQGSGERP</sequence>
<name>A0A8J2U080_9MICO</name>
<dbReference type="EMBL" id="BMFY01000013">
    <property type="protein sequence ID" value="GGA22750.1"/>
    <property type="molecule type" value="Genomic_DNA"/>
</dbReference>
<dbReference type="PANTHER" id="PTHR42646">
    <property type="entry name" value="FLAP ENDONUCLEASE XNI"/>
    <property type="match status" value="1"/>
</dbReference>
<keyword evidence="9" id="KW-1185">Reference proteome</keyword>
<dbReference type="Pfam" id="PF02739">
    <property type="entry name" value="5_3_exonuc_N"/>
    <property type="match status" value="1"/>
</dbReference>
<evidence type="ECO:0000256" key="1">
    <source>
        <dbReference type="ARBA" id="ARBA00022722"/>
    </source>
</evidence>
<dbReference type="SMART" id="SM00279">
    <property type="entry name" value="HhH2"/>
    <property type="match status" value="1"/>
</dbReference>
<evidence type="ECO:0000256" key="4">
    <source>
        <dbReference type="ARBA" id="ARBA00023125"/>
    </source>
</evidence>
<evidence type="ECO:0000256" key="5">
    <source>
        <dbReference type="ARBA" id="ARBA00049957"/>
    </source>
</evidence>
<dbReference type="Proteomes" id="UP000616114">
    <property type="component" value="Unassembled WGS sequence"/>
</dbReference>
<dbReference type="InterPro" id="IPR020046">
    <property type="entry name" value="5-3_exonucl_a-hlix_arch_N"/>
</dbReference>
<dbReference type="Gene3D" id="3.40.50.1010">
    <property type="entry name" value="5'-nuclease"/>
    <property type="match status" value="1"/>
</dbReference>
<evidence type="ECO:0000313" key="9">
    <source>
        <dbReference type="Proteomes" id="UP000616114"/>
    </source>
</evidence>
<dbReference type="RefSeq" id="WP_188551443.1">
    <property type="nucleotide sequence ID" value="NZ_BMFY01000013.1"/>
</dbReference>
<dbReference type="GO" id="GO:0033567">
    <property type="term" value="P:DNA replication, Okazaki fragment processing"/>
    <property type="evidence" value="ECO:0007669"/>
    <property type="project" value="InterPro"/>
</dbReference>
<dbReference type="SUPFAM" id="SSF88723">
    <property type="entry name" value="PIN domain-like"/>
    <property type="match status" value="1"/>
</dbReference>
<keyword evidence="3 8" id="KW-0269">Exonuclease</keyword>
<dbReference type="GO" id="GO:0003677">
    <property type="term" value="F:DNA binding"/>
    <property type="evidence" value="ECO:0007669"/>
    <property type="project" value="UniProtKB-KW"/>
</dbReference>
<evidence type="ECO:0000313" key="8">
    <source>
        <dbReference type="EMBL" id="GGA22750.1"/>
    </source>
</evidence>
<keyword evidence="1" id="KW-0540">Nuclease</keyword>
<accession>A0A8J2U080</accession>
<dbReference type="SMART" id="SM00475">
    <property type="entry name" value="53EXOc"/>
    <property type="match status" value="1"/>
</dbReference>
<organism evidence="8 9">
    <name type="scientific">Sediminivirga luteola</name>
    <dbReference type="NCBI Taxonomy" id="1774748"/>
    <lineage>
        <taxon>Bacteria</taxon>
        <taxon>Bacillati</taxon>
        <taxon>Actinomycetota</taxon>
        <taxon>Actinomycetes</taxon>
        <taxon>Micrococcales</taxon>
        <taxon>Brevibacteriaceae</taxon>
        <taxon>Sediminivirga</taxon>
    </lineage>
</organism>
<dbReference type="InterPro" id="IPR008918">
    <property type="entry name" value="HhH2"/>
</dbReference>
<feature type="domain" description="5'-3' exonuclease" evidence="7">
    <location>
        <begin position="3"/>
        <end position="281"/>
    </location>
</feature>
<proteinExistence type="predicted"/>
<dbReference type="CDD" id="cd09859">
    <property type="entry name" value="PIN_53EXO"/>
    <property type="match status" value="1"/>
</dbReference>
<comment type="function">
    <text evidence="5">5'-3' exonuclease acting preferentially on double-stranded DNA.</text>
</comment>
<dbReference type="CDD" id="cd09898">
    <property type="entry name" value="H3TH_53EXO"/>
    <property type="match status" value="1"/>
</dbReference>
<dbReference type="InterPro" id="IPR029060">
    <property type="entry name" value="PIN-like_dom_sf"/>
</dbReference>
<reference evidence="8" key="2">
    <citation type="submission" date="2020-09" db="EMBL/GenBank/DDBJ databases">
        <authorList>
            <person name="Sun Q."/>
            <person name="Zhou Y."/>
        </authorList>
    </citation>
    <scope>NUCLEOTIDE SEQUENCE</scope>
    <source>
        <strain evidence="8">CGMCC 1.12785</strain>
    </source>
</reference>
<evidence type="ECO:0000259" key="7">
    <source>
        <dbReference type="SMART" id="SM00475"/>
    </source>
</evidence>